<dbReference type="EMBL" id="MNCJ02000330">
    <property type="protein sequence ID" value="KAF5765514.1"/>
    <property type="molecule type" value="Genomic_DNA"/>
</dbReference>
<protein>
    <submittedName>
        <fullName evidence="1">Uncharacterized protein</fullName>
    </submittedName>
</protein>
<evidence type="ECO:0000313" key="1">
    <source>
        <dbReference type="EMBL" id="KAF5765514.1"/>
    </source>
</evidence>
<comment type="caution">
    <text evidence="1">The sequence shown here is derived from an EMBL/GenBank/DDBJ whole genome shotgun (WGS) entry which is preliminary data.</text>
</comment>
<organism evidence="1 2">
    <name type="scientific">Helianthus annuus</name>
    <name type="common">Common sunflower</name>
    <dbReference type="NCBI Taxonomy" id="4232"/>
    <lineage>
        <taxon>Eukaryota</taxon>
        <taxon>Viridiplantae</taxon>
        <taxon>Streptophyta</taxon>
        <taxon>Embryophyta</taxon>
        <taxon>Tracheophyta</taxon>
        <taxon>Spermatophyta</taxon>
        <taxon>Magnoliopsida</taxon>
        <taxon>eudicotyledons</taxon>
        <taxon>Gunneridae</taxon>
        <taxon>Pentapetalae</taxon>
        <taxon>asterids</taxon>
        <taxon>campanulids</taxon>
        <taxon>Asterales</taxon>
        <taxon>Asteraceae</taxon>
        <taxon>Asteroideae</taxon>
        <taxon>Heliantheae alliance</taxon>
        <taxon>Heliantheae</taxon>
        <taxon>Helianthus</taxon>
    </lineage>
</organism>
<accession>A0A9K3E3N7</accession>
<reference evidence="1" key="2">
    <citation type="submission" date="2020-06" db="EMBL/GenBank/DDBJ databases">
        <title>Helianthus annuus Genome sequencing and assembly Release 2.</title>
        <authorList>
            <person name="Gouzy J."/>
            <person name="Langlade N."/>
            <person name="Munos S."/>
        </authorList>
    </citation>
    <scope>NUCLEOTIDE SEQUENCE</scope>
    <source>
        <tissue evidence="1">Leaves</tissue>
    </source>
</reference>
<dbReference type="Gramene" id="mRNA:HanXRQr2_Chr15g0704631">
    <property type="protein sequence ID" value="CDS:HanXRQr2_Chr15g0704631.1"/>
    <property type="gene ID" value="HanXRQr2_Chr15g0704631"/>
</dbReference>
<proteinExistence type="predicted"/>
<dbReference type="AlphaFoldDB" id="A0A9K3E3N7"/>
<evidence type="ECO:0000313" key="2">
    <source>
        <dbReference type="Proteomes" id="UP000215914"/>
    </source>
</evidence>
<gene>
    <name evidence="1" type="ORF">HanXRQr2_Chr15g0704631</name>
</gene>
<keyword evidence="2" id="KW-1185">Reference proteome</keyword>
<name>A0A9K3E3N7_HELAN</name>
<dbReference type="Proteomes" id="UP000215914">
    <property type="component" value="Unassembled WGS sequence"/>
</dbReference>
<reference evidence="1" key="1">
    <citation type="journal article" date="2017" name="Nature">
        <title>The sunflower genome provides insights into oil metabolism, flowering and Asterid evolution.</title>
        <authorList>
            <person name="Badouin H."/>
            <person name="Gouzy J."/>
            <person name="Grassa C.J."/>
            <person name="Murat F."/>
            <person name="Staton S.E."/>
            <person name="Cottret L."/>
            <person name="Lelandais-Briere C."/>
            <person name="Owens G.L."/>
            <person name="Carrere S."/>
            <person name="Mayjonade B."/>
            <person name="Legrand L."/>
            <person name="Gill N."/>
            <person name="Kane N.C."/>
            <person name="Bowers J.E."/>
            <person name="Hubner S."/>
            <person name="Bellec A."/>
            <person name="Berard A."/>
            <person name="Berges H."/>
            <person name="Blanchet N."/>
            <person name="Boniface M.C."/>
            <person name="Brunel D."/>
            <person name="Catrice O."/>
            <person name="Chaidir N."/>
            <person name="Claudel C."/>
            <person name="Donnadieu C."/>
            <person name="Faraut T."/>
            <person name="Fievet G."/>
            <person name="Helmstetter N."/>
            <person name="King M."/>
            <person name="Knapp S.J."/>
            <person name="Lai Z."/>
            <person name="Le Paslier M.C."/>
            <person name="Lippi Y."/>
            <person name="Lorenzon L."/>
            <person name="Mandel J.R."/>
            <person name="Marage G."/>
            <person name="Marchand G."/>
            <person name="Marquand E."/>
            <person name="Bret-Mestries E."/>
            <person name="Morien E."/>
            <person name="Nambeesan S."/>
            <person name="Nguyen T."/>
            <person name="Pegot-Espagnet P."/>
            <person name="Pouilly N."/>
            <person name="Raftis F."/>
            <person name="Sallet E."/>
            <person name="Schiex T."/>
            <person name="Thomas J."/>
            <person name="Vandecasteele C."/>
            <person name="Vares D."/>
            <person name="Vear F."/>
            <person name="Vautrin S."/>
            <person name="Crespi M."/>
            <person name="Mangin B."/>
            <person name="Burke J.M."/>
            <person name="Salse J."/>
            <person name="Munos S."/>
            <person name="Vincourt P."/>
            <person name="Rieseberg L.H."/>
            <person name="Langlade N.B."/>
        </authorList>
    </citation>
    <scope>NUCLEOTIDE SEQUENCE</scope>
    <source>
        <tissue evidence="1">Leaves</tissue>
    </source>
</reference>
<sequence>MMHNLTVGTNQMHTVCIMMHNLTKLSISCIQKCWFRSQNTHHYLFVNRQKNENEFITPLLLETNIARVKVYHRKTTAILFVINT</sequence>